<dbReference type="EMBL" id="CP049869">
    <property type="protein sequence ID" value="QIK79628.1"/>
    <property type="molecule type" value="Genomic_DNA"/>
</dbReference>
<keyword evidence="2" id="KW-1185">Reference proteome</keyword>
<protein>
    <recommendedName>
        <fullName evidence="3">MarR family transcriptional regulator</fullName>
    </recommendedName>
</protein>
<sequence length="159" mass="17936">MNADQDQPSPHDAGASGSNQIIGSSRVLEVALADRSAIFPEFALFEVARAIRELRKVRREHFGTSIPEAAWDMLLEIYFREKSGSATATEDLREVSDLPRSTTSRWLRYLEQEKWVRCVPPAHSAISSLVDLEPAAREAMHRYLTEVREFALKQPQAAL</sequence>
<name>A0A6G7YSA5_9SPHN</name>
<evidence type="ECO:0000313" key="1">
    <source>
        <dbReference type="EMBL" id="QIK79628.1"/>
    </source>
</evidence>
<evidence type="ECO:0008006" key="3">
    <source>
        <dbReference type="Google" id="ProtNLM"/>
    </source>
</evidence>
<accession>A0A6G7YSA5</accession>
<dbReference type="RefSeq" id="WP_166412015.1">
    <property type="nucleotide sequence ID" value="NZ_CP049869.1"/>
</dbReference>
<dbReference type="SUPFAM" id="SSF46785">
    <property type="entry name" value="Winged helix' DNA-binding domain"/>
    <property type="match status" value="1"/>
</dbReference>
<evidence type="ECO:0000313" key="2">
    <source>
        <dbReference type="Proteomes" id="UP000503222"/>
    </source>
</evidence>
<dbReference type="Gene3D" id="1.10.10.10">
    <property type="entry name" value="Winged helix-like DNA-binding domain superfamily/Winged helix DNA-binding domain"/>
    <property type="match status" value="1"/>
</dbReference>
<gene>
    <name evidence="1" type="ORF">G7077_12655</name>
</gene>
<dbReference type="Proteomes" id="UP000503222">
    <property type="component" value="Chromosome"/>
</dbReference>
<dbReference type="KEGG" id="spii:G7077_12655"/>
<dbReference type="InterPro" id="IPR036390">
    <property type="entry name" value="WH_DNA-bd_sf"/>
</dbReference>
<reference evidence="1 2" key="1">
    <citation type="submission" date="2020-03" db="EMBL/GenBank/DDBJ databases">
        <title>Sphingomonas sp. nov., isolated from fish.</title>
        <authorList>
            <person name="Hyun D.-W."/>
            <person name="Bae J.-W."/>
        </authorList>
    </citation>
    <scope>NUCLEOTIDE SEQUENCE [LARGE SCALE GENOMIC DNA]</scope>
    <source>
        <strain evidence="1 2">HDW15B</strain>
    </source>
</reference>
<dbReference type="InterPro" id="IPR036388">
    <property type="entry name" value="WH-like_DNA-bd_sf"/>
</dbReference>
<dbReference type="AlphaFoldDB" id="A0A6G7YSA5"/>
<organism evidence="1 2">
    <name type="scientific">Sphingomonas piscis</name>
    <dbReference type="NCBI Taxonomy" id="2714943"/>
    <lineage>
        <taxon>Bacteria</taxon>
        <taxon>Pseudomonadati</taxon>
        <taxon>Pseudomonadota</taxon>
        <taxon>Alphaproteobacteria</taxon>
        <taxon>Sphingomonadales</taxon>
        <taxon>Sphingomonadaceae</taxon>
        <taxon>Sphingomonas</taxon>
    </lineage>
</organism>
<proteinExistence type="predicted"/>